<dbReference type="AlphaFoldDB" id="A0A0F9HKR1"/>
<proteinExistence type="predicted"/>
<gene>
    <name evidence="1" type="ORF">LCGC14_1692860</name>
</gene>
<comment type="caution">
    <text evidence="1">The sequence shown here is derived from an EMBL/GenBank/DDBJ whole genome shotgun (WGS) entry which is preliminary data.</text>
</comment>
<accession>A0A0F9HKR1</accession>
<feature type="non-terminal residue" evidence="1">
    <location>
        <position position="1"/>
    </location>
</feature>
<protein>
    <submittedName>
        <fullName evidence="1">Uncharacterized protein</fullName>
    </submittedName>
</protein>
<sequence length="150" mass="15893">DATGKNVTFDEWFDVLAGTTSTELAGIVEKATIQFQAEQSNLVLDPSDVARIASLTEFSEQAVGASFSTVEQQLLALGDVGLARYDLNVRALVDASLDIGPQAAQTRILANKTIRELGLADDPKDVFFLGFNQRGAPQRVGLLAAAPEAG</sequence>
<name>A0A0F9HKR1_9ZZZZ</name>
<reference evidence="1" key="1">
    <citation type="journal article" date="2015" name="Nature">
        <title>Complex archaea that bridge the gap between prokaryotes and eukaryotes.</title>
        <authorList>
            <person name="Spang A."/>
            <person name="Saw J.H."/>
            <person name="Jorgensen S.L."/>
            <person name="Zaremba-Niedzwiedzka K."/>
            <person name="Martijn J."/>
            <person name="Lind A.E."/>
            <person name="van Eijk R."/>
            <person name="Schleper C."/>
            <person name="Guy L."/>
            <person name="Ettema T.J."/>
        </authorList>
    </citation>
    <scope>NUCLEOTIDE SEQUENCE</scope>
</reference>
<dbReference type="EMBL" id="LAZR01014830">
    <property type="protein sequence ID" value="KKM15747.1"/>
    <property type="molecule type" value="Genomic_DNA"/>
</dbReference>
<organism evidence="1">
    <name type="scientific">marine sediment metagenome</name>
    <dbReference type="NCBI Taxonomy" id="412755"/>
    <lineage>
        <taxon>unclassified sequences</taxon>
        <taxon>metagenomes</taxon>
        <taxon>ecological metagenomes</taxon>
    </lineage>
</organism>
<evidence type="ECO:0000313" key="1">
    <source>
        <dbReference type="EMBL" id="KKM15747.1"/>
    </source>
</evidence>